<proteinExistence type="predicted"/>
<gene>
    <name evidence="1" type="ORF">BN850_0124970</name>
</gene>
<evidence type="ECO:0000313" key="1">
    <source>
        <dbReference type="EMBL" id="CEG05601.1"/>
    </source>
</evidence>
<comment type="caution">
    <text evidence="1">The sequence shown here is derived from an EMBL/GenBank/DDBJ whole genome shotgun (WGS) entry which is preliminary data.</text>
</comment>
<protein>
    <submittedName>
        <fullName evidence="1">WGS project CBMI000000000 data, contig CS3069_c004612</fullName>
    </submittedName>
</protein>
<dbReference type="EMBL" id="CBMI010004608">
    <property type="protein sequence ID" value="CEG05601.1"/>
    <property type="molecule type" value="Genomic_DNA"/>
</dbReference>
<accession>A0A090N637</accession>
<reference evidence="1" key="1">
    <citation type="submission" date="2013-05" db="EMBL/GenBank/DDBJ databases">
        <title>Draft genome sequences of six wheat associated Fusarium spp. isolates.</title>
        <authorList>
            <person name="Moolhuijzen P.M."/>
            <person name="Manners J.M."/>
            <person name="Wilcox S."/>
            <person name="Bellgard M.I."/>
            <person name="Gardiner D.M."/>
        </authorList>
    </citation>
    <scope>NUCLEOTIDE SEQUENCE</scope>
    <source>
        <strain evidence="1">CS3069</strain>
    </source>
</reference>
<sequence>MPVLQLAAFGFKSKISPELLLDHPQKITMIDIIRSHRCFHPQEFLDAEGEEHDICASYRRRVGDARVFKDDTSLSIPLR</sequence>
<dbReference type="AlphaFoldDB" id="A0A090N637"/>
<organism evidence="1">
    <name type="scientific">Fusarium clavum</name>
    <dbReference type="NCBI Taxonomy" id="2594811"/>
    <lineage>
        <taxon>Eukaryota</taxon>
        <taxon>Fungi</taxon>
        <taxon>Dikarya</taxon>
        <taxon>Ascomycota</taxon>
        <taxon>Pezizomycotina</taxon>
        <taxon>Sordariomycetes</taxon>
        <taxon>Hypocreomycetidae</taxon>
        <taxon>Hypocreales</taxon>
        <taxon>Nectriaceae</taxon>
        <taxon>Fusarium</taxon>
        <taxon>Fusarium incarnatum-equiseti species complex</taxon>
    </lineage>
</organism>
<name>A0A090N637_9HYPO</name>